<dbReference type="AlphaFoldDB" id="A0A7W9ZJ73"/>
<keyword evidence="4 7" id="KW-0812">Transmembrane</keyword>
<keyword evidence="6 7" id="KW-0472">Membrane</keyword>
<keyword evidence="9" id="KW-1185">Reference proteome</keyword>
<evidence type="ECO:0000256" key="3">
    <source>
        <dbReference type="ARBA" id="ARBA00022475"/>
    </source>
</evidence>
<dbReference type="RefSeq" id="WP_184263964.1">
    <property type="nucleotide sequence ID" value="NZ_JACIIX010000009.1"/>
</dbReference>
<reference evidence="8 9" key="1">
    <citation type="submission" date="2020-08" db="EMBL/GenBank/DDBJ databases">
        <title>Genomic Encyclopedia of Type Strains, Phase IV (KMG-IV): sequencing the most valuable type-strain genomes for metagenomic binning, comparative biology and taxonomic classification.</title>
        <authorList>
            <person name="Goeker M."/>
        </authorList>
    </citation>
    <scope>NUCLEOTIDE SEQUENCE [LARGE SCALE GENOMIC DNA]</scope>
    <source>
        <strain evidence="8 9">DSM 11590</strain>
    </source>
</reference>
<evidence type="ECO:0000256" key="4">
    <source>
        <dbReference type="ARBA" id="ARBA00022692"/>
    </source>
</evidence>
<dbReference type="EMBL" id="JACIIX010000009">
    <property type="protein sequence ID" value="MBB6211149.1"/>
    <property type="molecule type" value="Genomic_DNA"/>
</dbReference>
<proteinExistence type="inferred from homology"/>
<dbReference type="Pfam" id="PF07681">
    <property type="entry name" value="DoxX"/>
    <property type="match status" value="1"/>
</dbReference>
<feature type="transmembrane region" description="Helical" evidence="7">
    <location>
        <begin position="12"/>
        <end position="34"/>
    </location>
</feature>
<dbReference type="InterPro" id="IPR032808">
    <property type="entry name" value="DoxX"/>
</dbReference>
<dbReference type="InterPro" id="IPR051907">
    <property type="entry name" value="DoxX-like_oxidoreductase"/>
</dbReference>
<dbReference type="PANTHER" id="PTHR33452">
    <property type="entry name" value="OXIDOREDUCTASE CATD-RELATED"/>
    <property type="match status" value="1"/>
</dbReference>
<dbReference type="Proteomes" id="UP000544872">
    <property type="component" value="Unassembled WGS sequence"/>
</dbReference>
<feature type="transmembrane region" description="Helical" evidence="7">
    <location>
        <begin position="113"/>
        <end position="141"/>
    </location>
</feature>
<comment type="caution">
    <text evidence="8">The sequence shown here is derived from an EMBL/GenBank/DDBJ whole genome shotgun (WGS) entry which is preliminary data.</text>
</comment>
<evidence type="ECO:0000313" key="9">
    <source>
        <dbReference type="Proteomes" id="UP000544872"/>
    </source>
</evidence>
<comment type="similarity">
    <text evidence="2">Belongs to the DoxX family.</text>
</comment>
<evidence type="ECO:0000256" key="2">
    <source>
        <dbReference type="ARBA" id="ARBA00006679"/>
    </source>
</evidence>
<keyword evidence="3" id="KW-1003">Cell membrane</keyword>
<organism evidence="8 9">
    <name type="scientific">Novispirillum itersonii</name>
    <name type="common">Aquaspirillum itersonii</name>
    <dbReference type="NCBI Taxonomy" id="189"/>
    <lineage>
        <taxon>Bacteria</taxon>
        <taxon>Pseudomonadati</taxon>
        <taxon>Pseudomonadota</taxon>
        <taxon>Alphaproteobacteria</taxon>
        <taxon>Rhodospirillales</taxon>
        <taxon>Novispirillaceae</taxon>
        <taxon>Novispirillum</taxon>
    </lineage>
</organism>
<evidence type="ECO:0000256" key="7">
    <source>
        <dbReference type="SAM" id="Phobius"/>
    </source>
</evidence>
<accession>A0A7W9ZJ73</accession>
<comment type="subcellular location">
    <subcellularLocation>
        <location evidence="1">Cell membrane</location>
        <topology evidence="1">Multi-pass membrane protein</topology>
    </subcellularLocation>
</comment>
<evidence type="ECO:0000256" key="5">
    <source>
        <dbReference type="ARBA" id="ARBA00022989"/>
    </source>
</evidence>
<evidence type="ECO:0000313" key="8">
    <source>
        <dbReference type="EMBL" id="MBB6211149.1"/>
    </source>
</evidence>
<evidence type="ECO:0000256" key="6">
    <source>
        <dbReference type="ARBA" id="ARBA00023136"/>
    </source>
</evidence>
<dbReference type="PANTHER" id="PTHR33452:SF1">
    <property type="entry name" value="INNER MEMBRANE PROTEIN YPHA-RELATED"/>
    <property type="match status" value="1"/>
</dbReference>
<gene>
    <name evidence="8" type="ORF">FHS48_002584</name>
</gene>
<evidence type="ECO:0000256" key="1">
    <source>
        <dbReference type="ARBA" id="ARBA00004651"/>
    </source>
</evidence>
<protein>
    <submittedName>
        <fullName evidence="8">Putative oxidoreductase</fullName>
    </submittedName>
</protein>
<feature type="transmembrane region" description="Helical" evidence="7">
    <location>
        <begin position="54"/>
        <end position="74"/>
    </location>
</feature>
<feature type="transmembrane region" description="Helical" evidence="7">
    <location>
        <begin position="81"/>
        <end position="101"/>
    </location>
</feature>
<sequence length="148" mass="15275">MSDTTFETPSSAYAALLLRLALGVMTLSHGLMKIFVFTPAGTAAFFESLGLPGFAAYLVIFAEVVGGLALILGLHVRLASVLLLPTLIGAALAHSGNGWVFSSQGGGWEFPAFWTVSLLVQALLGKGAFAVPVDLLALVGIGTRSEPA</sequence>
<name>A0A7W9ZJ73_NOVIT</name>
<dbReference type="GO" id="GO:0005886">
    <property type="term" value="C:plasma membrane"/>
    <property type="evidence" value="ECO:0007669"/>
    <property type="project" value="UniProtKB-SubCell"/>
</dbReference>
<keyword evidence="5 7" id="KW-1133">Transmembrane helix</keyword>